<evidence type="ECO:0000313" key="2">
    <source>
        <dbReference type="EnsemblMetazoa" id="ISCW001447-PA"/>
    </source>
</evidence>
<evidence type="ECO:0000313" key="3">
    <source>
        <dbReference type="Proteomes" id="UP000001555"/>
    </source>
</evidence>
<dbReference type="AlphaFoldDB" id="B7P294"/>
<accession>B7P294</accession>
<dbReference type="EMBL" id="ABJB010938274">
    <property type="status" value="NOT_ANNOTATED_CDS"/>
    <property type="molecule type" value="Genomic_DNA"/>
</dbReference>
<evidence type="ECO:0007829" key="4">
    <source>
        <dbReference type="PeptideAtlas" id="B7P294"/>
    </source>
</evidence>
<reference evidence="1 3" key="1">
    <citation type="submission" date="2008-03" db="EMBL/GenBank/DDBJ databases">
        <title>Annotation of Ixodes scapularis.</title>
        <authorList>
            <consortium name="Ixodes scapularis Genome Project Consortium"/>
            <person name="Caler E."/>
            <person name="Hannick L.I."/>
            <person name="Bidwell S."/>
            <person name="Joardar V."/>
            <person name="Thiagarajan M."/>
            <person name="Amedeo P."/>
            <person name="Galinsky K.J."/>
            <person name="Schobel S."/>
            <person name="Inman J."/>
            <person name="Hostetler J."/>
            <person name="Miller J."/>
            <person name="Hammond M."/>
            <person name="Megy K."/>
            <person name="Lawson D."/>
            <person name="Kodira C."/>
            <person name="Sutton G."/>
            <person name="Meyer J."/>
            <person name="Hill C.A."/>
            <person name="Birren B."/>
            <person name="Nene V."/>
            <person name="Collins F."/>
            <person name="Alarcon-Chaidez F."/>
            <person name="Wikel S."/>
            <person name="Strausberg R."/>
        </authorList>
    </citation>
    <scope>NUCLEOTIDE SEQUENCE [LARGE SCALE GENOMIC DNA]</scope>
    <source>
        <strain evidence="3">Wikel</strain>
        <strain evidence="1">Wikel colony</strain>
    </source>
</reference>
<keyword evidence="3" id="KW-1185">Reference proteome</keyword>
<dbReference type="EMBL" id="DS620923">
    <property type="protein sequence ID" value="EEC00716.1"/>
    <property type="molecule type" value="Genomic_DNA"/>
</dbReference>
<dbReference type="STRING" id="6945.B7P294"/>
<dbReference type="VEuPathDB" id="VectorBase:ISCW001447"/>
<dbReference type="PaxDb" id="6945-B7P294"/>
<dbReference type="InParanoid" id="B7P294"/>
<protein>
    <submittedName>
        <fullName evidence="1 2">Uncharacterized protein</fullName>
    </submittedName>
</protein>
<keyword evidence="4" id="KW-1267">Proteomics identification</keyword>
<evidence type="ECO:0000313" key="1">
    <source>
        <dbReference type="EMBL" id="EEC00716.1"/>
    </source>
</evidence>
<dbReference type="HOGENOM" id="CLU_2852148_0_0_1"/>
<dbReference type="EnsemblMetazoa" id="ISCW001447-RA">
    <property type="protein sequence ID" value="ISCW001447-PA"/>
    <property type="gene ID" value="ISCW001447"/>
</dbReference>
<proteinExistence type="evidence at protein level"/>
<name>B7P294_IXOSC</name>
<dbReference type="Proteomes" id="UP000001555">
    <property type="component" value="Unassembled WGS sequence"/>
</dbReference>
<organism>
    <name type="scientific">Ixodes scapularis</name>
    <name type="common">Black-legged tick</name>
    <name type="synonym">Deer tick</name>
    <dbReference type="NCBI Taxonomy" id="6945"/>
    <lineage>
        <taxon>Eukaryota</taxon>
        <taxon>Metazoa</taxon>
        <taxon>Ecdysozoa</taxon>
        <taxon>Arthropoda</taxon>
        <taxon>Chelicerata</taxon>
        <taxon>Arachnida</taxon>
        <taxon>Acari</taxon>
        <taxon>Parasitiformes</taxon>
        <taxon>Ixodida</taxon>
        <taxon>Ixodoidea</taxon>
        <taxon>Ixodidae</taxon>
        <taxon>Ixodinae</taxon>
        <taxon>Ixodes</taxon>
    </lineage>
</organism>
<reference evidence="2" key="2">
    <citation type="submission" date="2020-05" db="UniProtKB">
        <authorList>
            <consortium name="EnsemblMetazoa"/>
        </authorList>
    </citation>
    <scope>IDENTIFICATION</scope>
    <source>
        <strain evidence="2">wikel</strain>
    </source>
</reference>
<dbReference type="VEuPathDB" id="VectorBase:ISCI001447"/>
<sequence length="65" mass="7388">MFDPSIFLQVGCKGIYVPESFKTLKYYQTLCNLIPELKDSKPGQINSNKYPFLKCVIVDSDKALP</sequence>
<gene>
    <name evidence="1" type="ORF">IscW_ISCW001447</name>
</gene>